<feature type="domain" description="PilZ" evidence="1">
    <location>
        <begin position="89"/>
        <end position="160"/>
    </location>
</feature>
<gene>
    <name evidence="2" type="ORF">JM93_02241</name>
</gene>
<organism evidence="2 3">
    <name type="scientific">Roseibium hamelinense</name>
    <dbReference type="NCBI Taxonomy" id="150831"/>
    <lineage>
        <taxon>Bacteria</taxon>
        <taxon>Pseudomonadati</taxon>
        <taxon>Pseudomonadota</taxon>
        <taxon>Alphaproteobacteria</taxon>
        <taxon>Hyphomicrobiales</taxon>
        <taxon>Stappiaceae</taxon>
        <taxon>Roseibium</taxon>
    </lineage>
</organism>
<protein>
    <submittedName>
        <fullName evidence="2">PilZ domain-containing protein</fullName>
    </submittedName>
</protein>
<dbReference type="OrthoDB" id="7678134at2"/>
<accession>A0A562T246</accession>
<dbReference type="GO" id="GO:0035438">
    <property type="term" value="F:cyclic-di-GMP binding"/>
    <property type="evidence" value="ECO:0007669"/>
    <property type="project" value="InterPro"/>
</dbReference>
<dbReference type="Proteomes" id="UP000320593">
    <property type="component" value="Unassembled WGS sequence"/>
</dbReference>
<name>A0A562T246_9HYPH</name>
<dbReference type="InterPro" id="IPR009875">
    <property type="entry name" value="PilZ_domain"/>
</dbReference>
<dbReference type="SUPFAM" id="SSF141371">
    <property type="entry name" value="PilZ domain-like"/>
    <property type="match status" value="1"/>
</dbReference>
<evidence type="ECO:0000313" key="3">
    <source>
        <dbReference type="Proteomes" id="UP000320593"/>
    </source>
</evidence>
<dbReference type="EMBL" id="VLLF01000004">
    <property type="protein sequence ID" value="TWI87672.1"/>
    <property type="molecule type" value="Genomic_DNA"/>
</dbReference>
<sequence length="196" mass="21560">MDNLVDHIPPHAILSVLVVDLGDLTCIEASASDFCAEGCKVTSNKIAKINDLIGLRVTGLEKMIKGRVVTSSEDWAEIKFEFKNTEVRERRRERRRQVRIPVTVSNRARSISLECLIVDASPSGCRLKGADLHYLPDEVSLKIVGLDLPVKGQIVWRKSHFAGVRMLWQFSSSAEVAKKSVVQGNGGLGSPNLPKG</sequence>
<keyword evidence="3" id="KW-1185">Reference proteome</keyword>
<evidence type="ECO:0000259" key="1">
    <source>
        <dbReference type="Pfam" id="PF07238"/>
    </source>
</evidence>
<dbReference type="Pfam" id="PF07238">
    <property type="entry name" value="PilZ"/>
    <property type="match status" value="1"/>
</dbReference>
<dbReference type="RefSeq" id="WP_145343190.1">
    <property type="nucleotide sequence ID" value="NZ_SMLY01000047.1"/>
</dbReference>
<dbReference type="AlphaFoldDB" id="A0A562T246"/>
<comment type="caution">
    <text evidence="2">The sequence shown here is derived from an EMBL/GenBank/DDBJ whole genome shotgun (WGS) entry which is preliminary data.</text>
</comment>
<proteinExistence type="predicted"/>
<reference evidence="2 3" key="1">
    <citation type="submission" date="2019-07" db="EMBL/GenBank/DDBJ databases">
        <title>Genomic Encyclopedia of Archaeal and Bacterial Type Strains, Phase II (KMG-II): from individual species to whole genera.</title>
        <authorList>
            <person name="Goeker M."/>
        </authorList>
    </citation>
    <scope>NUCLEOTIDE SEQUENCE [LARGE SCALE GENOMIC DNA]</scope>
    <source>
        <strain evidence="2 3">ATCC BAA-252</strain>
    </source>
</reference>
<dbReference type="Gene3D" id="2.40.10.220">
    <property type="entry name" value="predicted glycosyltransferase like domains"/>
    <property type="match status" value="1"/>
</dbReference>
<evidence type="ECO:0000313" key="2">
    <source>
        <dbReference type="EMBL" id="TWI87672.1"/>
    </source>
</evidence>